<dbReference type="OrthoDB" id="2745898at2759"/>
<evidence type="ECO:0000313" key="1">
    <source>
        <dbReference type="EMBL" id="KAF8880208.1"/>
    </source>
</evidence>
<gene>
    <name evidence="1" type="ORF">CPB84DRAFT_1792672</name>
</gene>
<name>A0A9P5TH43_GYMJU</name>
<comment type="caution">
    <text evidence="1">The sequence shown here is derived from an EMBL/GenBank/DDBJ whole genome shotgun (WGS) entry which is preliminary data.</text>
</comment>
<proteinExistence type="predicted"/>
<organism evidence="1 2">
    <name type="scientific">Gymnopilus junonius</name>
    <name type="common">Spectacular rustgill mushroom</name>
    <name type="synonym">Gymnopilus spectabilis subsp. junonius</name>
    <dbReference type="NCBI Taxonomy" id="109634"/>
    <lineage>
        <taxon>Eukaryota</taxon>
        <taxon>Fungi</taxon>
        <taxon>Dikarya</taxon>
        <taxon>Basidiomycota</taxon>
        <taxon>Agaricomycotina</taxon>
        <taxon>Agaricomycetes</taxon>
        <taxon>Agaricomycetidae</taxon>
        <taxon>Agaricales</taxon>
        <taxon>Agaricineae</taxon>
        <taxon>Hymenogastraceae</taxon>
        <taxon>Gymnopilus</taxon>
    </lineage>
</organism>
<dbReference type="EMBL" id="JADNYJ010000142">
    <property type="protein sequence ID" value="KAF8880208.1"/>
    <property type="molecule type" value="Genomic_DNA"/>
</dbReference>
<accession>A0A9P5TH43</accession>
<dbReference type="AlphaFoldDB" id="A0A9P5TH43"/>
<evidence type="ECO:0000313" key="2">
    <source>
        <dbReference type="Proteomes" id="UP000724874"/>
    </source>
</evidence>
<reference evidence="1" key="1">
    <citation type="submission" date="2020-11" db="EMBL/GenBank/DDBJ databases">
        <authorList>
            <consortium name="DOE Joint Genome Institute"/>
            <person name="Ahrendt S."/>
            <person name="Riley R."/>
            <person name="Andreopoulos W."/>
            <person name="LaButti K."/>
            <person name="Pangilinan J."/>
            <person name="Ruiz-duenas F.J."/>
            <person name="Barrasa J.M."/>
            <person name="Sanchez-Garcia M."/>
            <person name="Camarero S."/>
            <person name="Miyauchi S."/>
            <person name="Serrano A."/>
            <person name="Linde D."/>
            <person name="Babiker R."/>
            <person name="Drula E."/>
            <person name="Ayuso-Fernandez I."/>
            <person name="Pacheco R."/>
            <person name="Padilla G."/>
            <person name="Ferreira P."/>
            <person name="Barriuso J."/>
            <person name="Kellner H."/>
            <person name="Castanera R."/>
            <person name="Alfaro M."/>
            <person name="Ramirez L."/>
            <person name="Pisabarro A.G."/>
            <person name="Kuo A."/>
            <person name="Tritt A."/>
            <person name="Lipzen A."/>
            <person name="He G."/>
            <person name="Yan M."/>
            <person name="Ng V."/>
            <person name="Cullen D."/>
            <person name="Martin F."/>
            <person name="Rosso M.-N."/>
            <person name="Henrissat B."/>
            <person name="Hibbett D."/>
            <person name="Martinez A.T."/>
            <person name="Grigoriev I.V."/>
        </authorList>
    </citation>
    <scope>NUCLEOTIDE SEQUENCE</scope>
    <source>
        <strain evidence="1">AH 44721</strain>
    </source>
</reference>
<sequence>MKSPFLASVNFRNIITFPATLFEDVRYTHLYLEYDPLQSWAGLLPSKKSFDMENIPTLQLQTFFTDLLYRHEDLQSLQPLLTNLQCLKTSPTASQRDLQKLSNIIDICANSLERISLTSLTDEDPMWSRSLNISTMTSLKSLSIDCEWTFRDPHSGDREDGLSNIYTFFNISHAMNNLIDSFSDLISIQMLLSLLSGAKYPALRLFSLTVQVISGRVHVRDRLDLRKNAEADHLLGLLEEVFKSTSKKVEYRLAMEWSCPFHVKSAIS</sequence>
<dbReference type="Proteomes" id="UP000724874">
    <property type="component" value="Unassembled WGS sequence"/>
</dbReference>
<keyword evidence="2" id="KW-1185">Reference proteome</keyword>
<protein>
    <submittedName>
        <fullName evidence="1">Uncharacterized protein</fullName>
    </submittedName>
</protein>